<feature type="transmembrane region" description="Helical" evidence="7">
    <location>
        <begin position="82"/>
        <end position="107"/>
    </location>
</feature>
<comment type="similarity">
    <text evidence="2 7">Belongs to the tetraspanin (TM4SF) family.</text>
</comment>
<protein>
    <recommendedName>
        <fullName evidence="7">Tetraspanin</fullName>
    </recommendedName>
</protein>
<keyword evidence="3 7" id="KW-0812">Transmembrane</keyword>
<comment type="subcellular location">
    <subcellularLocation>
        <location evidence="1 7">Membrane</location>
        <topology evidence="1 7">Multi-pass membrane protein</topology>
    </subcellularLocation>
</comment>
<evidence type="ECO:0000256" key="1">
    <source>
        <dbReference type="ARBA" id="ARBA00004141"/>
    </source>
</evidence>
<gene>
    <name evidence="8" type="primary">LOC108918366</name>
</gene>
<dbReference type="InterPro" id="IPR018499">
    <property type="entry name" value="Tetraspanin/Peripherin"/>
</dbReference>
<keyword evidence="6" id="KW-1015">Disulfide bond</keyword>
<evidence type="ECO:0000313" key="8">
    <source>
        <dbReference type="Ensembl" id="ENSSFOP00015027787.1"/>
    </source>
</evidence>
<dbReference type="InterPro" id="IPR000301">
    <property type="entry name" value="Tetraspanin_animals"/>
</dbReference>
<dbReference type="KEGG" id="sfm:108918366"/>
<reference evidence="8" key="3">
    <citation type="submission" date="2025-09" db="UniProtKB">
        <authorList>
            <consortium name="Ensembl"/>
        </authorList>
    </citation>
    <scope>IDENTIFICATION</scope>
</reference>
<keyword evidence="4 7" id="KW-1133">Transmembrane helix</keyword>
<reference evidence="8" key="2">
    <citation type="submission" date="2025-08" db="UniProtKB">
        <authorList>
            <consortium name="Ensembl"/>
        </authorList>
    </citation>
    <scope>IDENTIFICATION</scope>
</reference>
<reference evidence="8 9" key="1">
    <citation type="submission" date="2019-04" db="EMBL/GenBank/DDBJ databases">
        <authorList>
            <consortium name="Wellcome Sanger Institute Data Sharing"/>
        </authorList>
    </citation>
    <scope>NUCLEOTIDE SEQUENCE [LARGE SCALE GENOMIC DNA]</scope>
</reference>
<dbReference type="RefSeq" id="XP_018581027.1">
    <property type="nucleotide sequence ID" value="XM_018725511.2"/>
</dbReference>
<evidence type="ECO:0000256" key="5">
    <source>
        <dbReference type="ARBA" id="ARBA00023136"/>
    </source>
</evidence>
<feature type="transmembrane region" description="Helical" evidence="7">
    <location>
        <begin position="205"/>
        <end position="231"/>
    </location>
</feature>
<feature type="transmembrane region" description="Helical" evidence="7">
    <location>
        <begin position="12"/>
        <end position="38"/>
    </location>
</feature>
<proteinExistence type="inferred from homology"/>
<dbReference type="PANTHER" id="PTHR19282">
    <property type="entry name" value="TETRASPANIN"/>
    <property type="match status" value="1"/>
</dbReference>
<dbReference type="OrthoDB" id="10033535at2759"/>
<evidence type="ECO:0000256" key="3">
    <source>
        <dbReference type="ARBA" id="ARBA00022692"/>
    </source>
</evidence>
<dbReference type="Proteomes" id="UP000694397">
    <property type="component" value="Chromosome 22"/>
</dbReference>
<sequence length="240" mass="26223">MALQGGAKWIKYLLILFSFFFWLCGAGLISLGVLVRMAMKDTLSVHSTSILAAPIILIVAGVIIFFTAYFGCCGSWKEHRCLITTFAVLLSFIILSEIGAAVAGYVLRGKVNETVEDGLKNMISQYNRSTDAFRKAVDKMQQHLKCCGANSSTDWANHTLDHQSVPDSCCKNLTSHCGSHALYDGSKVYQMGCISALEGLLKRNMLVVVCVFLLTALVQVLGVVYACVLICSIRKGYESL</sequence>
<feature type="disulfide bond" evidence="6">
    <location>
        <begin position="146"/>
        <end position="177"/>
    </location>
</feature>
<evidence type="ECO:0000256" key="4">
    <source>
        <dbReference type="ARBA" id="ARBA00022989"/>
    </source>
</evidence>
<keyword evidence="9" id="KW-1185">Reference proteome</keyword>
<dbReference type="AlphaFoldDB" id="A0A8C9RWN2"/>
<evidence type="ECO:0000256" key="7">
    <source>
        <dbReference type="RuleBase" id="RU361218"/>
    </source>
</evidence>
<organism evidence="8 9">
    <name type="scientific">Scleropages formosus</name>
    <name type="common">Asian bonytongue</name>
    <name type="synonym">Osteoglossum formosum</name>
    <dbReference type="NCBI Taxonomy" id="113540"/>
    <lineage>
        <taxon>Eukaryota</taxon>
        <taxon>Metazoa</taxon>
        <taxon>Chordata</taxon>
        <taxon>Craniata</taxon>
        <taxon>Vertebrata</taxon>
        <taxon>Euteleostomi</taxon>
        <taxon>Actinopterygii</taxon>
        <taxon>Neopterygii</taxon>
        <taxon>Teleostei</taxon>
        <taxon>Osteoglossocephala</taxon>
        <taxon>Osteoglossomorpha</taxon>
        <taxon>Osteoglossiformes</taxon>
        <taxon>Osteoglossidae</taxon>
        <taxon>Scleropages</taxon>
    </lineage>
</organism>
<dbReference type="PANTHER" id="PTHR19282:SF456">
    <property type="entry name" value="CD63 MOLECULE"/>
    <property type="match status" value="1"/>
</dbReference>
<evidence type="ECO:0000256" key="2">
    <source>
        <dbReference type="ARBA" id="ARBA00006840"/>
    </source>
</evidence>
<dbReference type="GO" id="GO:0005886">
    <property type="term" value="C:plasma membrane"/>
    <property type="evidence" value="ECO:0007669"/>
    <property type="project" value="TreeGrafter"/>
</dbReference>
<name>A0A8C9RWN2_SCLFO</name>
<dbReference type="GeneID" id="108918366"/>
<dbReference type="GeneTree" id="ENSGT00940000156832"/>
<evidence type="ECO:0000256" key="6">
    <source>
        <dbReference type="PIRSR" id="PIRSR002419-1"/>
    </source>
</evidence>
<keyword evidence="5 7" id="KW-0472">Membrane</keyword>
<dbReference type="InterPro" id="IPR008952">
    <property type="entry name" value="Tetraspanin_EC2_sf"/>
</dbReference>
<dbReference type="Pfam" id="PF00335">
    <property type="entry name" value="Tetraspanin"/>
    <property type="match status" value="1"/>
</dbReference>
<dbReference type="SUPFAM" id="SSF48652">
    <property type="entry name" value="Tetraspanin"/>
    <property type="match status" value="1"/>
</dbReference>
<dbReference type="PIRSF" id="PIRSF002419">
    <property type="entry name" value="Tetraspanin"/>
    <property type="match status" value="1"/>
</dbReference>
<dbReference type="PRINTS" id="PR00259">
    <property type="entry name" value="TMFOUR"/>
</dbReference>
<dbReference type="Ensembl" id="ENSSFOT00015028098.2">
    <property type="protein sequence ID" value="ENSSFOP00015027787.1"/>
    <property type="gene ID" value="ENSSFOG00015017833.2"/>
</dbReference>
<dbReference type="Gene3D" id="1.10.1450.10">
    <property type="entry name" value="Tetraspanin"/>
    <property type="match status" value="1"/>
</dbReference>
<feature type="transmembrane region" description="Helical" evidence="7">
    <location>
        <begin position="50"/>
        <end position="70"/>
    </location>
</feature>
<accession>A0A8C9RWN2</accession>
<evidence type="ECO:0000313" key="9">
    <source>
        <dbReference type="Proteomes" id="UP000694397"/>
    </source>
</evidence>
<dbReference type="GO" id="GO:1900746">
    <property type="term" value="P:regulation of vascular endothelial growth factor signaling pathway"/>
    <property type="evidence" value="ECO:0007669"/>
    <property type="project" value="TreeGrafter"/>
</dbReference>